<feature type="transmembrane region" description="Helical" evidence="9">
    <location>
        <begin position="336"/>
        <end position="360"/>
    </location>
</feature>
<feature type="domain" description="Na+/H+ antiporter NhaC-like C-terminal" evidence="10">
    <location>
        <begin position="149"/>
        <end position="430"/>
    </location>
</feature>
<feature type="transmembrane region" description="Helical" evidence="9">
    <location>
        <begin position="100"/>
        <end position="130"/>
    </location>
</feature>
<feature type="transmembrane region" description="Helical" evidence="9">
    <location>
        <begin position="222"/>
        <end position="239"/>
    </location>
</feature>
<feature type="transmembrane region" description="Helical" evidence="9">
    <location>
        <begin position="60"/>
        <end position="80"/>
    </location>
</feature>
<evidence type="ECO:0000256" key="1">
    <source>
        <dbReference type="ARBA" id="ARBA00004651"/>
    </source>
</evidence>
<dbReference type="RefSeq" id="WP_079491349.1">
    <property type="nucleotide sequence ID" value="NZ_FUZT01000004.1"/>
</dbReference>
<evidence type="ECO:0000256" key="6">
    <source>
        <dbReference type="ARBA" id="ARBA00022989"/>
    </source>
</evidence>
<dbReference type="EMBL" id="FUZT01000004">
    <property type="protein sequence ID" value="SKC65849.1"/>
    <property type="molecule type" value="Genomic_DNA"/>
</dbReference>
<reference evidence="11 12" key="1">
    <citation type="submission" date="2017-02" db="EMBL/GenBank/DDBJ databases">
        <authorList>
            <person name="Peterson S.W."/>
        </authorList>
    </citation>
    <scope>NUCLEOTIDE SEQUENCE [LARGE SCALE GENOMIC DNA]</scope>
    <source>
        <strain evidence="11 12">M1</strain>
    </source>
</reference>
<evidence type="ECO:0000256" key="3">
    <source>
        <dbReference type="ARBA" id="ARBA00022449"/>
    </source>
</evidence>
<evidence type="ECO:0000256" key="9">
    <source>
        <dbReference type="SAM" id="Phobius"/>
    </source>
</evidence>
<evidence type="ECO:0000259" key="10">
    <source>
        <dbReference type="Pfam" id="PF03553"/>
    </source>
</evidence>
<comment type="similarity">
    <text evidence="8">Belongs to the NhaC Na(+)/H(+) (TC 2.A.35) antiporter family.</text>
</comment>
<evidence type="ECO:0000256" key="5">
    <source>
        <dbReference type="ARBA" id="ARBA00022692"/>
    </source>
</evidence>
<evidence type="ECO:0000256" key="7">
    <source>
        <dbReference type="ARBA" id="ARBA00023136"/>
    </source>
</evidence>
<evidence type="ECO:0000313" key="12">
    <source>
        <dbReference type="Proteomes" id="UP000190285"/>
    </source>
</evidence>
<evidence type="ECO:0000256" key="4">
    <source>
        <dbReference type="ARBA" id="ARBA00022475"/>
    </source>
</evidence>
<dbReference type="GO" id="GO:0005886">
    <property type="term" value="C:plasma membrane"/>
    <property type="evidence" value="ECO:0007669"/>
    <property type="project" value="UniProtKB-SubCell"/>
</dbReference>
<evidence type="ECO:0000256" key="8">
    <source>
        <dbReference type="ARBA" id="ARBA00038435"/>
    </source>
</evidence>
<dbReference type="InterPro" id="IPR018461">
    <property type="entry name" value="Na/H_Antiport_NhaC-like_C"/>
</dbReference>
<dbReference type="GO" id="GO:0015297">
    <property type="term" value="F:antiporter activity"/>
    <property type="evidence" value="ECO:0007669"/>
    <property type="project" value="UniProtKB-KW"/>
</dbReference>
<dbReference type="AlphaFoldDB" id="A0A1T5KQZ2"/>
<dbReference type="OrthoDB" id="9762978at2"/>
<keyword evidence="6 9" id="KW-1133">Transmembrane helix</keyword>
<dbReference type="PANTHER" id="PTHR33451:SF3">
    <property type="entry name" value="MALATE-2H(+)_NA(+)-LACTATE ANTIPORTER"/>
    <property type="match status" value="1"/>
</dbReference>
<feature type="transmembrane region" description="Helical" evidence="9">
    <location>
        <begin position="6"/>
        <end position="39"/>
    </location>
</feature>
<accession>A0A1T5KQZ2</accession>
<gene>
    <name evidence="11" type="ORF">SAMN02194393_02046</name>
</gene>
<evidence type="ECO:0000256" key="2">
    <source>
        <dbReference type="ARBA" id="ARBA00022448"/>
    </source>
</evidence>
<keyword evidence="12" id="KW-1185">Reference proteome</keyword>
<dbReference type="Proteomes" id="UP000190285">
    <property type="component" value="Unassembled WGS sequence"/>
</dbReference>
<sequence>MDVIIAMVLTFCILVFSILKGIFVGIPLSIGFFIFAYISWKRGFSLKDILIMSYTGGKKAFVVLKIFILIGAITAIWMAAGTVPGIVYYGVKFMNPNFFILYTFLISCLVSFLLGTSLGTASTVGIALIVLAKSGNININIAAGAIIAGAYFGDRSSPMSSSANLVANLTETNLYTNIRNMFKTSAIPFIISIVLYTMISFKQPLNFLGSSIDSEIINNFDINWVVLLPSIIIIIFSIFKINVKISMFFSILVASIISVSIQEYNLTEILKYIILGFKLDTSNPLYTIIKGGGIVSMWKASLVVFVSCSLAGIFDGTNMLKSVENILLKAKTRGDLFSYTTVVSILTGAFGCNQSIATVLTNQLMTHTYKEKNVDKYKLAIDLENTGIVLSALIPWNMAAFVPTTTMNVSSFGFIPYAFYLYLIPIINILSFKILEISHRKFSITSCNSKY</sequence>
<dbReference type="STRING" id="36842.SAMN02194393_02046"/>
<feature type="transmembrane region" description="Helical" evidence="9">
    <location>
        <begin position="287"/>
        <end position="314"/>
    </location>
</feature>
<keyword evidence="3" id="KW-0050">Antiport</keyword>
<keyword evidence="7 9" id="KW-0472">Membrane</keyword>
<feature type="transmembrane region" description="Helical" evidence="9">
    <location>
        <begin position="414"/>
        <end position="435"/>
    </location>
</feature>
<organism evidence="11 12">
    <name type="scientific">Maledivibacter halophilus</name>
    <dbReference type="NCBI Taxonomy" id="36842"/>
    <lineage>
        <taxon>Bacteria</taxon>
        <taxon>Bacillati</taxon>
        <taxon>Bacillota</taxon>
        <taxon>Clostridia</taxon>
        <taxon>Peptostreptococcales</taxon>
        <taxon>Caminicellaceae</taxon>
        <taxon>Maledivibacter</taxon>
    </lineage>
</organism>
<dbReference type="Pfam" id="PF03553">
    <property type="entry name" value="Na_H_antiporter"/>
    <property type="match status" value="1"/>
</dbReference>
<feature type="transmembrane region" description="Helical" evidence="9">
    <location>
        <begin position="245"/>
        <end position="266"/>
    </location>
</feature>
<feature type="transmembrane region" description="Helical" evidence="9">
    <location>
        <begin position="181"/>
        <end position="201"/>
    </location>
</feature>
<keyword evidence="2" id="KW-0813">Transport</keyword>
<comment type="subcellular location">
    <subcellularLocation>
        <location evidence="1">Cell membrane</location>
        <topology evidence="1">Multi-pass membrane protein</topology>
    </subcellularLocation>
</comment>
<proteinExistence type="inferred from homology"/>
<keyword evidence="5 9" id="KW-0812">Transmembrane</keyword>
<evidence type="ECO:0000313" key="11">
    <source>
        <dbReference type="EMBL" id="SKC65849.1"/>
    </source>
</evidence>
<dbReference type="PANTHER" id="PTHR33451">
    <property type="entry name" value="MALATE-2H(+)/NA(+)-LACTATE ANTIPORTER"/>
    <property type="match status" value="1"/>
</dbReference>
<keyword evidence="4" id="KW-1003">Cell membrane</keyword>
<dbReference type="InterPro" id="IPR052180">
    <property type="entry name" value="NhaC_Na-H+_Antiporter"/>
</dbReference>
<name>A0A1T5KQZ2_9FIRM</name>
<protein>
    <submittedName>
        <fullName evidence="11">Transporter, NhaC family</fullName>
    </submittedName>
</protein>